<evidence type="ECO:0000256" key="3">
    <source>
        <dbReference type="ARBA" id="ARBA00022989"/>
    </source>
</evidence>
<feature type="transmembrane region" description="Helical" evidence="5">
    <location>
        <begin position="497"/>
        <end position="516"/>
    </location>
</feature>
<evidence type="ECO:0000313" key="7">
    <source>
        <dbReference type="Proteomes" id="UP000183471"/>
    </source>
</evidence>
<feature type="transmembrane region" description="Helical" evidence="5">
    <location>
        <begin position="350"/>
        <end position="372"/>
    </location>
</feature>
<organism evidence="6 7">
    <name type="scientific">Nitrosospira multiformis</name>
    <dbReference type="NCBI Taxonomy" id="1231"/>
    <lineage>
        <taxon>Bacteria</taxon>
        <taxon>Pseudomonadati</taxon>
        <taxon>Pseudomonadota</taxon>
        <taxon>Betaproteobacteria</taxon>
        <taxon>Nitrosomonadales</taxon>
        <taxon>Nitrosomonadaceae</taxon>
        <taxon>Nitrosospira</taxon>
    </lineage>
</organism>
<evidence type="ECO:0000256" key="1">
    <source>
        <dbReference type="ARBA" id="ARBA00004141"/>
    </source>
</evidence>
<keyword evidence="3 5" id="KW-1133">Transmembrane helix</keyword>
<accession>A0ABY0TD56</accession>
<keyword evidence="7" id="KW-1185">Reference proteome</keyword>
<keyword evidence="4 5" id="KW-0472">Membrane</keyword>
<name>A0ABY0TD56_9PROT</name>
<evidence type="ECO:0000256" key="5">
    <source>
        <dbReference type="SAM" id="Phobius"/>
    </source>
</evidence>
<comment type="subcellular location">
    <subcellularLocation>
        <location evidence="1">Membrane</location>
        <topology evidence="1">Multi-pass membrane protein</topology>
    </subcellularLocation>
</comment>
<protein>
    <recommendedName>
        <fullName evidence="8">CorA-like Mg2+ transporter protein</fullName>
    </recommendedName>
</protein>
<sequence length="556" mass="65324">MNATEPLQLPNVEKFREIVLWPVQLLPRHEGTQIQNHWECLSATSTDSVWNEVADEFSVDPAEFKERHYKEFVTFLPFVQRFLYGEGGGSDGDGRFGRSPIHVFRRNDVAQARITLPDDPLPATFNVAHVDLYFFYDIDIAILVMEIIGEKLSLRRALDTLYRFGRAYPTHWERSGRGGHCAERVEWLSHSGAVLAVSDYENKARYLRFVGEHRAPCVASHWEFLMEPLVLDHSQREGDVRYREIEYQRMPLMSYLALDEKTRLTRGDLVRFGLVTRPGDARTLPFSEQFLEDFERRYCYDRYWEEAREHDFSDMRLLSNGHDFTMIGETGEPFFTDTESGMLGQFRHQYFLLFLITHFHKAALLILSNRLVAEISRLDIRRPDSVRAFRRDVKHVTEIFLRFTNRYWFHEVSDQAQARDVFTMMRNHLGTDELYRRTRLRILDMNDYLERDQVRRQTDSMVRLTVVTTFGLIGTVTTGFLGMNLIAAADNTFSTKLIYFMLILIPIIALTVYTVVKSKRLAEFLETLSDERLTKRDKLNTLFTIWKKERRASRQA</sequence>
<dbReference type="RefSeq" id="WP_074631821.1">
    <property type="nucleotide sequence ID" value="NZ_FNKY01000001.1"/>
</dbReference>
<feature type="transmembrane region" description="Helical" evidence="5">
    <location>
        <begin position="461"/>
        <end position="485"/>
    </location>
</feature>
<dbReference type="Proteomes" id="UP000183471">
    <property type="component" value="Unassembled WGS sequence"/>
</dbReference>
<comment type="caution">
    <text evidence="6">The sequence shown here is derived from an EMBL/GenBank/DDBJ whole genome shotgun (WGS) entry which is preliminary data.</text>
</comment>
<keyword evidence="2 5" id="KW-0812">Transmembrane</keyword>
<evidence type="ECO:0008006" key="8">
    <source>
        <dbReference type="Google" id="ProtNLM"/>
    </source>
</evidence>
<proteinExistence type="predicted"/>
<reference evidence="6 7" key="1">
    <citation type="submission" date="2016-10" db="EMBL/GenBank/DDBJ databases">
        <authorList>
            <person name="Varghese N."/>
            <person name="Submissions S."/>
        </authorList>
    </citation>
    <scope>NUCLEOTIDE SEQUENCE [LARGE SCALE GENOMIC DNA]</scope>
    <source>
        <strain evidence="6 7">Nl1</strain>
    </source>
</reference>
<gene>
    <name evidence="6" type="ORF">SAMN05216402_1571</name>
</gene>
<evidence type="ECO:0000256" key="4">
    <source>
        <dbReference type="ARBA" id="ARBA00023136"/>
    </source>
</evidence>
<dbReference type="EMBL" id="FNKY01000001">
    <property type="protein sequence ID" value="SDQ61857.1"/>
    <property type="molecule type" value="Genomic_DNA"/>
</dbReference>
<dbReference type="SUPFAM" id="SSF144083">
    <property type="entry name" value="Magnesium transport protein CorA, transmembrane region"/>
    <property type="match status" value="1"/>
</dbReference>
<dbReference type="InterPro" id="IPR045863">
    <property type="entry name" value="CorA_TM1_TM2"/>
</dbReference>
<evidence type="ECO:0000256" key="2">
    <source>
        <dbReference type="ARBA" id="ARBA00022692"/>
    </source>
</evidence>
<evidence type="ECO:0000313" key="6">
    <source>
        <dbReference type="EMBL" id="SDQ61857.1"/>
    </source>
</evidence>
<dbReference type="Gene3D" id="1.20.58.340">
    <property type="entry name" value="Magnesium transport protein CorA, transmembrane region"/>
    <property type="match status" value="1"/>
</dbReference>